<name>A0AAQ4EVD9_AMBAM</name>
<proteinExistence type="predicted"/>
<protein>
    <submittedName>
        <fullName evidence="1">Uncharacterized protein</fullName>
    </submittedName>
</protein>
<evidence type="ECO:0000313" key="2">
    <source>
        <dbReference type="Proteomes" id="UP001321473"/>
    </source>
</evidence>
<keyword evidence="2" id="KW-1185">Reference proteome</keyword>
<evidence type="ECO:0000313" key="1">
    <source>
        <dbReference type="EMBL" id="KAK8778824.1"/>
    </source>
</evidence>
<accession>A0AAQ4EVD9</accession>
<organism evidence="1 2">
    <name type="scientific">Amblyomma americanum</name>
    <name type="common">Lone star tick</name>
    <dbReference type="NCBI Taxonomy" id="6943"/>
    <lineage>
        <taxon>Eukaryota</taxon>
        <taxon>Metazoa</taxon>
        <taxon>Ecdysozoa</taxon>
        <taxon>Arthropoda</taxon>
        <taxon>Chelicerata</taxon>
        <taxon>Arachnida</taxon>
        <taxon>Acari</taxon>
        <taxon>Parasitiformes</taxon>
        <taxon>Ixodida</taxon>
        <taxon>Ixodoidea</taxon>
        <taxon>Ixodidae</taxon>
        <taxon>Amblyomminae</taxon>
        <taxon>Amblyomma</taxon>
    </lineage>
</organism>
<gene>
    <name evidence="1" type="ORF">V5799_019834</name>
</gene>
<feature type="non-terminal residue" evidence="1">
    <location>
        <position position="126"/>
    </location>
</feature>
<dbReference type="AlphaFoldDB" id="A0AAQ4EVD9"/>
<dbReference type="Proteomes" id="UP001321473">
    <property type="component" value="Unassembled WGS sequence"/>
</dbReference>
<comment type="caution">
    <text evidence="1">The sequence shown here is derived from an EMBL/GenBank/DDBJ whole genome shotgun (WGS) entry which is preliminary data.</text>
</comment>
<dbReference type="EMBL" id="JARKHS020010388">
    <property type="protein sequence ID" value="KAK8778824.1"/>
    <property type="molecule type" value="Genomic_DNA"/>
</dbReference>
<sequence>MDNCEGFTTAMAMNFSPSAYLEDFFRDFAASSSEDTSQLYVDPAVLTPSSVMIAAETAAGSSEDPAVLTPSSGMIAAETAAGSSEDPAVLTPSSGMIAAETAASSSEDVGRAVLASSSAMCPGGPQ</sequence>
<reference evidence="1 2" key="1">
    <citation type="journal article" date="2023" name="Arcadia Sci">
        <title>De novo assembly of a long-read Amblyomma americanum tick genome.</title>
        <authorList>
            <person name="Chou S."/>
            <person name="Poskanzer K.E."/>
            <person name="Rollins M."/>
            <person name="Thuy-Boun P.S."/>
        </authorList>
    </citation>
    <scope>NUCLEOTIDE SEQUENCE [LARGE SCALE GENOMIC DNA]</scope>
    <source>
        <strain evidence="1">F_SG_1</strain>
        <tissue evidence="1">Salivary glands</tissue>
    </source>
</reference>